<evidence type="ECO:0000256" key="6">
    <source>
        <dbReference type="ARBA" id="ARBA00022840"/>
    </source>
</evidence>
<dbReference type="Pfam" id="PF13499">
    <property type="entry name" value="EF-hand_7"/>
    <property type="match status" value="1"/>
</dbReference>
<dbReference type="PROSITE" id="PS50011">
    <property type="entry name" value="PROTEIN_KINASE_DOM"/>
    <property type="match status" value="1"/>
</dbReference>
<dbReference type="FunFam" id="1.10.510.10:FF:000726">
    <property type="entry name" value="Calcium-dependent protein kinase, putative"/>
    <property type="match status" value="1"/>
</dbReference>
<feature type="domain" description="EF-hand" evidence="9">
    <location>
        <begin position="481"/>
        <end position="516"/>
    </location>
</feature>
<evidence type="ECO:0000256" key="5">
    <source>
        <dbReference type="ARBA" id="ARBA00022777"/>
    </source>
</evidence>
<evidence type="ECO:0000256" key="1">
    <source>
        <dbReference type="ARBA" id="ARBA00001946"/>
    </source>
</evidence>
<reference evidence="10" key="1">
    <citation type="submission" date="2021-01" db="EMBL/GenBank/DDBJ databases">
        <authorList>
            <consortium name="Genoscope - CEA"/>
            <person name="William W."/>
        </authorList>
    </citation>
    <scope>NUCLEOTIDE SEQUENCE</scope>
</reference>
<evidence type="ECO:0000259" key="9">
    <source>
        <dbReference type="PROSITE" id="PS50222"/>
    </source>
</evidence>
<dbReference type="Proteomes" id="UP000688137">
    <property type="component" value="Unassembled WGS sequence"/>
</dbReference>
<sequence length="544" mass="63131">MGCCIKSNKLNKIQVIKTSNGVNIFTSTTDIHQIYTFGKMMGLGVFGKVMMAKMKSNDEKLFAIKIVEKAKLQGKETQLSNEIYVLQKLDHPNIVKFYEVYQNNMNFYICMEYCGGGELLKRIPQHQSSLTEKQCQKIAIKVLSAMAYMHEQGIIHRDIKPENILFSKKDLNSEPKIIDFGMAIELDETNKQNRMNCVGTPLYVAPEVIDGYYSDKCDVWSFGVMLFYLLCGYPPFYAGNKKDLFSNIQNQELIFDRRHWNFMSKEVKTFLKRVLCKNPLLRPTAKDLLKDPWFNVSLEGVDKNQLRRSKTKATTLRQTAPSDYFEDCRSIYQMLKNYKNGAKFKKEVMKVLINLMNEKELENLKKVFSKIDGDNSGTITYQELQKAFLSEGSRVSQEEIKTLMMAVGFENEVETEDCSSAKSYKPLVIKYSDFLLACIDERKVLTKDKLFSLFKYFDTQNRNYITKENIQEILARHGKSLTDTKINQMIYEIDPNHDEKITFDEFCQMMSTNIGAQFIEFKQGNIEQQTVSPNRKEVELIQFE</sequence>
<comment type="caution">
    <text evidence="10">The sequence shown here is derived from an EMBL/GenBank/DDBJ whole genome shotgun (WGS) entry which is preliminary data.</text>
</comment>
<feature type="domain" description="Protein kinase" evidence="8">
    <location>
        <begin position="35"/>
        <end position="294"/>
    </location>
</feature>
<comment type="similarity">
    <text evidence="7">Belongs to the protein kinase superfamily. Ser/Thr protein kinase family. CDPK subfamily.</text>
</comment>
<dbReference type="Pfam" id="PF13405">
    <property type="entry name" value="EF-hand_6"/>
    <property type="match status" value="1"/>
</dbReference>
<dbReference type="PROSITE" id="PS00018">
    <property type="entry name" value="EF_HAND_1"/>
    <property type="match status" value="1"/>
</dbReference>
<dbReference type="Pfam" id="PF00069">
    <property type="entry name" value="Pkinase"/>
    <property type="match status" value="1"/>
</dbReference>
<dbReference type="SMART" id="SM00220">
    <property type="entry name" value="S_TKc"/>
    <property type="match status" value="1"/>
</dbReference>
<dbReference type="OMA" id="QMFHHMD"/>
<dbReference type="FunFam" id="3.30.200.20:FF:000634">
    <property type="entry name" value="Calcium-dependent protein kinase, putative"/>
    <property type="match status" value="1"/>
</dbReference>
<evidence type="ECO:0000313" key="10">
    <source>
        <dbReference type="EMBL" id="CAD8052750.1"/>
    </source>
</evidence>
<dbReference type="InterPro" id="IPR050205">
    <property type="entry name" value="CDPK_Ser/Thr_kinases"/>
</dbReference>
<dbReference type="PROSITE" id="PS50222">
    <property type="entry name" value="EF_HAND_2"/>
    <property type="match status" value="3"/>
</dbReference>
<evidence type="ECO:0000256" key="2">
    <source>
        <dbReference type="ARBA" id="ARBA00022527"/>
    </source>
</evidence>
<proteinExistence type="inferred from homology"/>
<feature type="domain" description="EF-hand" evidence="9">
    <location>
        <begin position="359"/>
        <end position="394"/>
    </location>
</feature>
<evidence type="ECO:0008006" key="12">
    <source>
        <dbReference type="Google" id="ProtNLM"/>
    </source>
</evidence>
<dbReference type="EMBL" id="CAJJDM010000016">
    <property type="protein sequence ID" value="CAD8052750.1"/>
    <property type="molecule type" value="Genomic_DNA"/>
</dbReference>
<dbReference type="InterPro" id="IPR018247">
    <property type="entry name" value="EF_Hand_1_Ca_BS"/>
</dbReference>
<evidence type="ECO:0000259" key="8">
    <source>
        <dbReference type="PROSITE" id="PS50011"/>
    </source>
</evidence>
<dbReference type="PANTHER" id="PTHR24349">
    <property type="entry name" value="SERINE/THREONINE-PROTEIN KINASE"/>
    <property type="match status" value="1"/>
</dbReference>
<protein>
    <recommendedName>
        <fullName evidence="12">Calcium-dependent protein kinase</fullName>
    </recommendedName>
</protein>
<evidence type="ECO:0000256" key="3">
    <source>
        <dbReference type="ARBA" id="ARBA00022679"/>
    </source>
</evidence>
<keyword evidence="6" id="KW-0067">ATP-binding</keyword>
<name>A0A8S1KAH5_PARPR</name>
<keyword evidence="4" id="KW-0547">Nucleotide-binding</keyword>
<comment type="cofactor">
    <cofactor evidence="1">
        <name>Mg(2+)</name>
        <dbReference type="ChEBI" id="CHEBI:18420"/>
    </cofactor>
</comment>
<feature type="domain" description="EF-hand" evidence="9">
    <location>
        <begin position="445"/>
        <end position="480"/>
    </location>
</feature>
<evidence type="ECO:0000256" key="7">
    <source>
        <dbReference type="ARBA" id="ARBA00024334"/>
    </source>
</evidence>
<dbReference type="SMART" id="SM00054">
    <property type="entry name" value="EFh"/>
    <property type="match status" value="3"/>
</dbReference>
<dbReference type="FunFam" id="1.10.238.10:FF:000382">
    <property type="entry name" value="Uncharacterized protein"/>
    <property type="match status" value="1"/>
</dbReference>
<dbReference type="InterPro" id="IPR000719">
    <property type="entry name" value="Prot_kinase_dom"/>
</dbReference>
<dbReference type="PROSITE" id="PS00108">
    <property type="entry name" value="PROTEIN_KINASE_ST"/>
    <property type="match status" value="1"/>
</dbReference>
<evidence type="ECO:0000313" key="11">
    <source>
        <dbReference type="Proteomes" id="UP000688137"/>
    </source>
</evidence>
<organism evidence="10 11">
    <name type="scientific">Paramecium primaurelia</name>
    <dbReference type="NCBI Taxonomy" id="5886"/>
    <lineage>
        <taxon>Eukaryota</taxon>
        <taxon>Sar</taxon>
        <taxon>Alveolata</taxon>
        <taxon>Ciliophora</taxon>
        <taxon>Intramacronucleata</taxon>
        <taxon>Oligohymenophorea</taxon>
        <taxon>Peniculida</taxon>
        <taxon>Parameciidae</taxon>
        <taxon>Paramecium</taxon>
    </lineage>
</organism>
<dbReference type="GO" id="GO:0005509">
    <property type="term" value="F:calcium ion binding"/>
    <property type="evidence" value="ECO:0007669"/>
    <property type="project" value="InterPro"/>
</dbReference>
<keyword evidence="11" id="KW-1185">Reference proteome</keyword>
<evidence type="ECO:0000256" key="4">
    <source>
        <dbReference type="ARBA" id="ARBA00022741"/>
    </source>
</evidence>
<dbReference type="CDD" id="cd05117">
    <property type="entry name" value="STKc_CAMK"/>
    <property type="match status" value="1"/>
</dbReference>
<keyword evidence="5" id="KW-0418">Kinase</keyword>
<dbReference type="InterPro" id="IPR008271">
    <property type="entry name" value="Ser/Thr_kinase_AS"/>
</dbReference>
<accession>A0A8S1KAH5</accession>
<dbReference type="GO" id="GO:0004674">
    <property type="term" value="F:protein serine/threonine kinase activity"/>
    <property type="evidence" value="ECO:0007669"/>
    <property type="project" value="UniProtKB-KW"/>
</dbReference>
<keyword evidence="3" id="KW-0808">Transferase</keyword>
<dbReference type="InterPro" id="IPR002048">
    <property type="entry name" value="EF_hand_dom"/>
</dbReference>
<gene>
    <name evidence="10" type="ORF">PPRIM_AZ9-3.1.T0190360</name>
</gene>
<dbReference type="AlphaFoldDB" id="A0A8S1KAH5"/>
<dbReference type="CDD" id="cd00051">
    <property type="entry name" value="EFh"/>
    <property type="match status" value="1"/>
</dbReference>
<keyword evidence="2" id="KW-0723">Serine/threonine-protein kinase</keyword>
<dbReference type="GO" id="GO:0005524">
    <property type="term" value="F:ATP binding"/>
    <property type="evidence" value="ECO:0007669"/>
    <property type="project" value="UniProtKB-KW"/>
</dbReference>